<name>A0AAD4NHC0_9BILA</name>
<dbReference type="SMART" id="SM00020">
    <property type="entry name" value="Tryp_SPc"/>
    <property type="match status" value="1"/>
</dbReference>
<keyword evidence="4" id="KW-0732">Signal</keyword>
<organism evidence="6 7">
    <name type="scientific">Ditylenchus destructor</name>
    <dbReference type="NCBI Taxonomy" id="166010"/>
    <lineage>
        <taxon>Eukaryota</taxon>
        <taxon>Metazoa</taxon>
        <taxon>Ecdysozoa</taxon>
        <taxon>Nematoda</taxon>
        <taxon>Chromadorea</taxon>
        <taxon>Rhabditida</taxon>
        <taxon>Tylenchina</taxon>
        <taxon>Tylenchomorpha</taxon>
        <taxon>Sphaerularioidea</taxon>
        <taxon>Anguinidae</taxon>
        <taxon>Anguininae</taxon>
        <taxon>Ditylenchus</taxon>
    </lineage>
</organism>
<dbReference type="PRINTS" id="PR00722">
    <property type="entry name" value="CHYMOTRYPSIN"/>
</dbReference>
<evidence type="ECO:0000256" key="1">
    <source>
        <dbReference type="ARBA" id="ARBA00023157"/>
    </source>
</evidence>
<dbReference type="Proteomes" id="UP001201812">
    <property type="component" value="Unassembled WGS sequence"/>
</dbReference>
<comment type="similarity">
    <text evidence="2">Belongs to the peptidase S1 family. CLIP subfamily.</text>
</comment>
<comment type="caution">
    <text evidence="6">The sequence shown here is derived from an EMBL/GenBank/DDBJ whole genome shotgun (WGS) entry which is preliminary data.</text>
</comment>
<dbReference type="EMBL" id="JAKKPZ010000001">
    <property type="protein sequence ID" value="KAI1728730.1"/>
    <property type="molecule type" value="Genomic_DNA"/>
</dbReference>
<dbReference type="InterPro" id="IPR018114">
    <property type="entry name" value="TRYPSIN_HIS"/>
</dbReference>
<reference evidence="6" key="1">
    <citation type="submission" date="2022-01" db="EMBL/GenBank/DDBJ databases">
        <title>Genome Sequence Resource for Two Populations of Ditylenchus destructor, the Migratory Endoparasitic Phytonematode.</title>
        <authorList>
            <person name="Zhang H."/>
            <person name="Lin R."/>
            <person name="Xie B."/>
        </authorList>
    </citation>
    <scope>NUCLEOTIDE SEQUENCE</scope>
    <source>
        <strain evidence="6">BazhouSP</strain>
    </source>
</reference>
<dbReference type="Gene3D" id="2.40.10.10">
    <property type="entry name" value="Trypsin-like serine proteases"/>
    <property type="match status" value="1"/>
</dbReference>
<dbReference type="GO" id="GO:0006508">
    <property type="term" value="P:proteolysis"/>
    <property type="evidence" value="ECO:0007669"/>
    <property type="project" value="UniProtKB-KW"/>
</dbReference>
<evidence type="ECO:0000259" key="5">
    <source>
        <dbReference type="PROSITE" id="PS50240"/>
    </source>
</evidence>
<dbReference type="InterPro" id="IPR001314">
    <property type="entry name" value="Peptidase_S1A"/>
</dbReference>
<dbReference type="CDD" id="cd00190">
    <property type="entry name" value="Tryp_SPc"/>
    <property type="match status" value="1"/>
</dbReference>
<dbReference type="InterPro" id="IPR043504">
    <property type="entry name" value="Peptidase_S1_PA_chymotrypsin"/>
</dbReference>
<feature type="chain" id="PRO_5041953134" evidence="4">
    <location>
        <begin position="25"/>
        <end position="315"/>
    </location>
</feature>
<dbReference type="InterPro" id="IPR033116">
    <property type="entry name" value="TRYPSIN_SER"/>
</dbReference>
<evidence type="ECO:0000313" key="6">
    <source>
        <dbReference type="EMBL" id="KAI1728730.1"/>
    </source>
</evidence>
<feature type="signal peptide" evidence="4">
    <location>
        <begin position="1"/>
        <end position="24"/>
    </location>
</feature>
<evidence type="ECO:0000256" key="4">
    <source>
        <dbReference type="SAM" id="SignalP"/>
    </source>
</evidence>
<gene>
    <name evidence="6" type="ORF">DdX_00930</name>
</gene>
<dbReference type="AlphaFoldDB" id="A0AAD4NHC0"/>
<keyword evidence="7" id="KW-1185">Reference proteome</keyword>
<feature type="domain" description="Peptidase S1" evidence="5">
    <location>
        <begin position="43"/>
        <end position="302"/>
    </location>
</feature>
<dbReference type="Pfam" id="PF00089">
    <property type="entry name" value="Trypsin"/>
    <property type="match status" value="1"/>
</dbReference>
<accession>A0AAD4NHC0</accession>
<proteinExistence type="inferred from homology"/>
<dbReference type="PANTHER" id="PTHR24256">
    <property type="entry name" value="TRYPTASE-RELATED"/>
    <property type="match status" value="1"/>
</dbReference>
<keyword evidence="3" id="KW-0720">Serine protease</keyword>
<protein>
    <submittedName>
        <fullName evidence="6">Trypsin domain-containing protein</fullName>
    </submittedName>
</protein>
<dbReference type="FunFam" id="2.40.10.10:FF:000068">
    <property type="entry name" value="transmembrane protease serine 2"/>
    <property type="match status" value="1"/>
</dbReference>
<keyword evidence="1" id="KW-1015">Disulfide bond</keyword>
<evidence type="ECO:0000256" key="2">
    <source>
        <dbReference type="ARBA" id="ARBA00024195"/>
    </source>
</evidence>
<sequence length="315" mass="34922">MKFGELRLTTTSLLFLFATSAINGFTNSDENNLSQSQEEELTIVGGASANDDYNCGLSNMGLPGRRVLHGRDTIDGDWPWVVFLNPGCTGSIISNKHILSAAHCAFNISDISVIAGASNISSHSKERQRIPVAKIFIHPLYDYHDFTSPDVAVYELANELKFGRAVRKICLPRRFKESYGQIAFIVGWGADTRTDDTKKSFISQEAAIPLNPPKRCVNQFRNLTEVLEFDRKQFLCGGGTFRGTEIGDSGGPLMLNVKGRWFQVGLTSFGEMGKTEPNGYYYDVGAYTRIAENCPWIAEMTAHNVKCLDMKDSSF</sequence>
<dbReference type="PROSITE" id="PS50240">
    <property type="entry name" value="TRYPSIN_DOM"/>
    <property type="match status" value="1"/>
</dbReference>
<evidence type="ECO:0000256" key="3">
    <source>
        <dbReference type="RuleBase" id="RU363034"/>
    </source>
</evidence>
<dbReference type="InterPro" id="IPR051487">
    <property type="entry name" value="Ser/Thr_Proteases_Immune/Dev"/>
</dbReference>
<evidence type="ECO:0000313" key="7">
    <source>
        <dbReference type="Proteomes" id="UP001201812"/>
    </source>
</evidence>
<keyword evidence="3" id="KW-0645">Protease</keyword>
<dbReference type="PROSITE" id="PS00135">
    <property type="entry name" value="TRYPSIN_SER"/>
    <property type="match status" value="1"/>
</dbReference>
<dbReference type="GO" id="GO:0004252">
    <property type="term" value="F:serine-type endopeptidase activity"/>
    <property type="evidence" value="ECO:0007669"/>
    <property type="project" value="InterPro"/>
</dbReference>
<dbReference type="SUPFAM" id="SSF50494">
    <property type="entry name" value="Trypsin-like serine proteases"/>
    <property type="match status" value="1"/>
</dbReference>
<dbReference type="InterPro" id="IPR001254">
    <property type="entry name" value="Trypsin_dom"/>
</dbReference>
<dbReference type="PROSITE" id="PS00134">
    <property type="entry name" value="TRYPSIN_HIS"/>
    <property type="match status" value="1"/>
</dbReference>
<dbReference type="InterPro" id="IPR009003">
    <property type="entry name" value="Peptidase_S1_PA"/>
</dbReference>
<keyword evidence="3" id="KW-0378">Hydrolase</keyword>